<evidence type="ECO:0000256" key="2">
    <source>
        <dbReference type="ARBA" id="ARBA00022786"/>
    </source>
</evidence>
<dbReference type="SUPFAM" id="SSF54695">
    <property type="entry name" value="POZ domain"/>
    <property type="match status" value="1"/>
</dbReference>
<evidence type="ECO:0000256" key="5">
    <source>
        <dbReference type="SAM" id="MobiDB-lite"/>
    </source>
</evidence>
<protein>
    <recommendedName>
        <fullName evidence="6">NPH3 domain-containing protein</fullName>
    </recommendedName>
</protein>
<evidence type="ECO:0000313" key="7">
    <source>
        <dbReference type="EMBL" id="KAK1617468.1"/>
    </source>
</evidence>
<sequence length="721" mass="77319">MWESESDAGERGLVPVLGGSDRHDAVKSDGFVRRDQCWYVNSDIPSDLLVKVGDVSFNLHKYPMISRSGKMGRVIYESASPAAAVDPDTSVAVLDDLPGGADSFELAARFCYGMAVDLTASNISGLRCAAEYLEMTEDLEEGNLIFKTEAFLSYVVLSSWRDSIVVLKSCEGLSPWAENLQIVRRCSESIAWKACANPRGVRWAYTGASSGRPPRSGGGTASPRWNVGGGDSKESSPSRQAVPPADWWFEDVSVLRIDHFVRVVTAIKVKGMRFDLIGASITHYASKWLPGLTKDVANGGGGGVADEQWAQVSAGGGLHMIIAGAGGKDDAATSAPAREQRMVVESLISIIPPQRDSVSCGFLLRLLRLAIMLKAAPALVTELEKRVGMQLEQAALPDLLIPSVGRADTAYDVDLVQRLVEHFLVQEQTDQVSSSSPGRGEPEYYSSAASARMPPAGAAAASASSGLNAKARVARLLDSYLSEVSRDRNLSLTKFQVLAESLPESARACDDGLYRAVDSYLKAHPTLTEHERKRLCRVMDCQKLSFDACMHAAQNERLPLRVVVQVLFSEQVKISNALAGSSALKAGGADGAQGSSSVPTRRQLLDATPQSFQEGWAAAKKDINTLKFELESMKAKYLELQHDMDALQKQVEPSPAAGPGAKMGGGKAQQPQGPSAWSNGWKKLGRLTKMTGAEAAGPGGHVGANGEAARKAQRRWRNSIS</sequence>
<dbReference type="PROSITE" id="PS51649">
    <property type="entry name" value="NPH3"/>
    <property type="match status" value="1"/>
</dbReference>
<comment type="similarity">
    <text evidence="3">Belongs to the NPH3 family.</text>
</comment>
<keyword evidence="2" id="KW-0833">Ubl conjugation pathway</keyword>
<evidence type="ECO:0000256" key="4">
    <source>
        <dbReference type="SAM" id="Coils"/>
    </source>
</evidence>
<feature type="region of interest" description="Disordered" evidence="5">
    <location>
        <begin position="207"/>
        <end position="242"/>
    </location>
</feature>
<dbReference type="Proteomes" id="UP001231189">
    <property type="component" value="Unassembled WGS sequence"/>
</dbReference>
<proteinExistence type="inferred from homology"/>
<feature type="coiled-coil region" evidence="4">
    <location>
        <begin position="623"/>
        <end position="650"/>
    </location>
</feature>
<evidence type="ECO:0000259" key="6">
    <source>
        <dbReference type="PROSITE" id="PS51649"/>
    </source>
</evidence>
<evidence type="ECO:0000313" key="8">
    <source>
        <dbReference type="EMBL" id="KAK1617596.1"/>
    </source>
</evidence>
<evidence type="ECO:0000256" key="1">
    <source>
        <dbReference type="ARBA" id="ARBA00004906"/>
    </source>
</evidence>
<dbReference type="PANTHER" id="PTHR32370">
    <property type="entry name" value="OS12G0117600 PROTEIN"/>
    <property type="match status" value="1"/>
</dbReference>
<accession>A0AAD8R9D0</accession>
<dbReference type="EMBL" id="JAUUTY010000006">
    <property type="protein sequence ID" value="KAK1617468.1"/>
    <property type="molecule type" value="Genomic_DNA"/>
</dbReference>
<keyword evidence="4" id="KW-0175">Coiled coil</keyword>
<feature type="domain" description="NPH3" evidence="6">
    <location>
        <begin position="246"/>
        <end position="573"/>
    </location>
</feature>
<dbReference type="InterPro" id="IPR011333">
    <property type="entry name" value="SKP1/BTB/POZ_sf"/>
</dbReference>
<dbReference type="InterPro" id="IPR027356">
    <property type="entry name" value="NPH3_dom"/>
</dbReference>
<gene>
    <name evidence="7" type="ORF">QYE76_022985</name>
    <name evidence="8" type="ORF">QYE76_023113</name>
</gene>
<keyword evidence="9" id="KW-1185">Reference proteome</keyword>
<feature type="region of interest" description="Disordered" evidence="5">
    <location>
        <begin position="651"/>
        <end position="721"/>
    </location>
</feature>
<comment type="caution">
    <text evidence="7">The sequence shown here is derived from an EMBL/GenBank/DDBJ whole genome shotgun (WGS) entry which is preliminary data.</text>
</comment>
<dbReference type="InterPro" id="IPR043454">
    <property type="entry name" value="NPH3/RPT2-like"/>
</dbReference>
<feature type="compositionally biased region" description="Basic residues" evidence="5">
    <location>
        <begin position="711"/>
        <end position="721"/>
    </location>
</feature>
<organism evidence="7 9">
    <name type="scientific">Lolium multiflorum</name>
    <name type="common">Italian ryegrass</name>
    <name type="synonym">Lolium perenne subsp. multiflorum</name>
    <dbReference type="NCBI Taxonomy" id="4521"/>
    <lineage>
        <taxon>Eukaryota</taxon>
        <taxon>Viridiplantae</taxon>
        <taxon>Streptophyta</taxon>
        <taxon>Embryophyta</taxon>
        <taxon>Tracheophyta</taxon>
        <taxon>Spermatophyta</taxon>
        <taxon>Magnoliopsida</taxon>
        <taxon>Liliopsida</taxon>
        <taxon>Poales</taxon>
        <taxon>Poaceae</taxon>
        <taxon>BOP clade</taxon>
        <taxon>Pooideae</taxon>
        <taxon>Poodae</taxon>
        <taxon>Poeae</taxon>
        <taxon>Poeae Chloroplast Group 2 (Poeae type)</taxon>
        <taxon>Loliodinae</taxon>
        <taxon>Loliinae</taxon>
        <taxon>Lolium</taxon>
    </lineage>
</organism>
<evidence type="ECO:0000313" key="9">
    <source>
        <dbReference type="Proteomes" id="UP001231189"/>
    </source>
</evidence>
<name>A0AAD8R9D0_LOLMU</name>
<dbReference type="AlphaFoldDB" id="A0AAD8R9D0"/>
<evidence type="ECO:0000256" key="3">
    <source>
        <dbReference type="PROSITE-ProRule" id="PRU00982"/>
    </source>
</evidence>
<comment type="pathway">
    <text evidence="1">Protein modification; protein ubiquitination.</text>
</comment>
<dbReference type="EMBL" id="JAUUTY010000006">
    <property type="protein sequence ID" value="KAK1617596.1"/>
    <property type="molecule type" value="Genomic_DNA"/>
</dbReference>
<dbReference type="Gene3D" id="3.30.710.10">
    <property type="entry name" value="Potassium Channel Kv1.1, Chain A"/>
    <property type="match status" value="1"/>
</dbReference>
<reference evidence="7" key="1">
    <citation type="submission" date="2023-07" db="EMBL/GenBank/DDBJ databases">
        <title>A chromosome-level genome assembly of Lolium multiflorum.</title>
        <authorList>
            <person name="Chen Y."/>
            <person name="Copetti D."/>
            <person name="Kolliker R."/>
            <person name="Studer B."/>
        </authorList>
    </citation>
    <scope>NUCLEOTIDE SEQUENCE</scope>
    <source>
        <strain evidence="7">02402/16</strain>
        <tissue evidence="7">Leaf</tissue>
    </source>
</reference>
<dbReference type="CDD" id="cd18312">
    <property type="entry name" value="BTB_POZ_NPY3-like"/>
    <property type="match status" value="1"/>
</dbReference>
<dbReference type="Pfam" id="PF03000">
    <property type="entry name" value="NPH3"/>
    <property type="match status" value="1"/>
</dbReference>